<gene>
    <name evidence="2" type="ORF">NV381_21000</name>
</gene>
<protein>
    <submittedName>
        <fullName evidence="2">Uncharacterized protein</fullName>
    </submittedName>
</protein>
<keyword evidence="1" id="KW-1133">Transmembrane helix</keyword>
<dbReference type="RefSeq" id="WP_258215232.1">
    <property type="nucleotide sequence ID" value="NZ_JANQBD010000015.1"/>
</dbReference>
<evidence type="ECO:0000256" key="1">
    <source>
        <dbReference type="SAM" id="Phobius"/>
    </source>
</evidence>
<sequence length="75" mass="8340">MTRKTANHIGVALYCCLMISIPLMIYLEINNHILLGILMVCIMFGLSMGLLAVSEIADKKTEKVTASKQKLRNES</sequence>
<evidence type="ECO:0000313" key="2">
    <source>
        <dbReference type="EMBL" id="MCR8633667.1"/>
    </source>
</evidence>
<name>A0ABT1YKF4_9BACL</name>
<dbReference type="EMBL" id="JANQBD010000015">
    <property type="protein sequence ID" value="MCR8633667.1"/>
    <property type="molecule type" value="Genomic_DNA"/>
</dbReference>
<accession>A0ABT1YKF4</accession>
<dbReference type="Proteomes" id="UP001300012">
    <property type="component" value="Unassembled WGS sequence"/>
</dbReference>
<keyword evidence="1" id="KW-0812">Transmembrane</keyword>
<feature type="transmembrane region" description="Helical" evidence="1">
    <location>
        <begin position="33"/>
        <end position="53"/>
    </location>
</feature>
<keyword evidence="3" id="KW-1185">Reference proteome</keyword>
<evidence type="ECO:0000313" key="3">
    <source>
        <dbReference type="Proteomes" id="UP001300012"/>
    </source>
</evidence>
<proteinExistence type="predicted"/>
<keyword evidence="1" id="KW-0472">Membrane</keyword>
<organism evidence="2 3">
    <name type="scientific">Paenibacillus radicis</name>
    <name type="common">ex Xue et al. 2023</name>
    <dbReference type="NCBI Taxonomy" id="2972489"/>
    <lineage>
        <taxon>Bacteria</taxon>
        <taxon>Bacillati</taxon>
        <taxon>Bacillota</taxon>
        <taxon>Bacilli</taxon>
        <taxon>Bacillales</taxon>
        <taxon>Paenibacillaceae</taxon>
        <taxon>Paenibacillus</taxon>
    </lineage>
</organism>
<feature type="transmembrane region" description="Helical" evidence="1">
    <location>
        <begin position="9"/>
        <end position="27"/>
    </location>
</feature>
<reference evidence="2 3" key="1">
    <citation type="submission" date="2022-08" db="EMBL/GenBank/DDBJ databases">
        <title>Paenibacillus endoradicis sp. nov., Paenibacillus radicibacter sp. nov and Paenibacillus pararadicis sp. nov., three cold-adapted plant growth-promoting bacteria isolated from root of Larix gmelinii in Great Khingan.</title>
        <authorList>
            <person name="Xue H."/>
        </authorList>
    </citation>
    <scope>NUCLEOTIDE SEQUENCE [LARGE SCALE GENOMIC DNA]</scope>
    <source>
        <strain evidence="2 3">N5-1-1-5</strain>
    </source>
</reference>
<comment type="caution">
    <text evidence="2">The sequence shown here is derived from an EMBL/GenBank/DDBJ whole genome shotgun (WGS) entry which is preliminary data.</text>
</comment>